<dbReference type="InterPro" id="IPR024086">
    <property type="entry name" value="GlmM_arc-type"/>
</dbReference>
<accession>A0A833L1K3</accession>
<dbReference type="SUPFAM" id="SSF53738">
    <property type="entry name" value="Phosphoglucomutase, first 3 domains"/>
    <property type="match status" value="3"/>
</dbReference>
<dbReference type="Proteomes" id="UP000488506">
    <property type="component" value="Unassembled WGS sequence"/>
</dbReference>
<dbReference type="GO" id="GO:0000287">
    <property type="term" value="F:magnesium ion binding"/>
    <property type="evidence" value="ECO:0007669"/>
    <property type="project" value="InterPro"/>
</dbReference>
<dbReference type="Pfam" id="PF00408">
    <property type="entry name" value="PGM_PMM_IV"/>
    <property type="match status" value="1"/>
</dbReference>
<reference evidence="12 13" key="1">
    <citation type="submission" date="2019-12" db="EMBL/GenBank/DDBJ databases">
        <authorList>
            <person name="Wolfe R."/>
            <person name="Danczak R."/>
            <person name="Wilkins M."/>
        </authorList>
    </citation>
    <scope>NUCLEOTIDE SEQUENCE [LARGE SCALE GENOMIC DNA]</scope>
    <source>
        <strain evidence="12">X2_MaxBin.013</strain>
    </source>
</reference>
<dbReference type="PANTHER" id="PTHR43771">
    <property type="entry name" value="PHOSPHOMANNOMUTASE"/>
    <property type="match status" value="1"/>
</dbReference>
<evidence type="ECO:0000313" key="12">
    <source>
        <dbReference type="EMBL" id="KAF0134565.1"/>
    </source>
</evidence>
<evidence type="ECO:0000259" key="9">
    <source>
        <dbReference type="Pfam" id="PF02878"/>
    </source>
</evidence>
<evidence type="ECO:0000259" key="11">
    <source>
        <dbReference type="Pfam" id="PF02880"/>
    </source>
</evidence>
<feature type="domain" description="Alpha-D-phosphohexomutase alpha/beta/alpha" evidence="10">
    <location>
        <begin position="149"/>
        <end position="247"/>
    </location>
</feature>
<dbReference type="Gene3D" id="3.40.120.10">
    <property type="entry name" value="Alpha-D-Glucose-1,6-Bisphosphate, subunit A, domain 3"/>
    <property type="match status" value="3"/>
</dbReference>
<evidence type="ECO:0000313" key="13">
    <source>
        <dbReference type="Proteomes" id="UP000488506"/>
    </source>
</evidence>
<dbReference type="InterPro" id="IPR005844">
    <property type="entry name" value="A-D-PHexomutase_a/b/a-I"/>
</dbReference>
<dbReference type="EMBL" id="WPAF01000007">
    <property type="protein sequence ID" value="KAF0134565.1"/>
    <property type="molecule type" value="Genomic_DNA"/>
</dbReference>
<dbReference type="Pfam" id="PF02879">
    <property type="entry name" value="PGM_PMM_II"/>
    <property type="match status" value="1"/>
</dbReference>
<dbReference type="InterPro" id="IPR005843">
    <property type="entry name" value="A-D-PHexomutase_C"/>
</dbReference>
<evidence type="ECO:0000256" key="7">
    <source>
        <dbReference type="RuleBase" id="RU004326"/>
    </source>
</evidence>
<evidence type="ECO:0000256" key="4">
    <source>
        <dbReference type="ARBA" id="ARBA00022723"/>
    </source>
</evidence>
<proteinExistence type="inferred from homology"/>
<comment type="caution">
    <text evidence="12">The sequence shown here is derived from an EMBL/GenBank/DDBJ whole genome shotgun (WGS) entry which is preliminary data.</text>
</comment>
<dbReference type="InterPro" id="IPR016066">
    <property type="entry name" value="A-D-PHexomutase_CS"/>
</dbReference>
<dbReference type="InterPro" id="IPR016055">
    <property type="entry name" value="A-D-PHexomutase_a/b/a-I/II/III"/>
</dbReference>
<dbReference type="NCBIfam" id="TIGR03990">
    <property type="entry name" value="Arch_GlmM"/>
    <property type="match status" value="1"/>
</dbReference>
<dbReference type="InterPro" id="IPR036900">
    <property type="entry name" value="A-D-PHexomutase_C_sf"/>
</dbReference>
<organism evidence="12 13">
    <name type="scientific">Candidatus Saganbacteria bacterium</name>
    <dbReference type="NCBI Taxonomy" id="2575572"/>
    <lineage>
        <taxon>Bacteria</taxon>
        <taxon>Bacillati</taxon>
        <taxon>Saganbacteria</taxon>
    </lineage>
</organism>
<feature type="domain" description="Alpha-D-phosphohexomutase alpha/beta/alpha" evidence="9">
    <location>
        <begin position="7"/>
        <end position="130"/>
    </location>
</feature>
<dbReference type="InterPro" id="IPR005846">
    <property type="entry name" value="A-D-PHexomutase_a/b/a-III"/>
</dbReference>
<dbReference type="PRINTS" id="PR00509">
    <property type="entry name" value="PGMPMM"/>
</dbReference>
<dbReference type="AlphaFoldDB" id="A0A833L1K3"/>
<evidence type="ECO:0000259" key="10">
    <source>
        <dbReference type="Pfam" id="PF02879"/>
    </source>
</evidence>
<feature type="domain" description="Alpha-D-phosphohexomutase alpha/beta/alpha" evidence="11">
    <location>
        <begin position="253"/>
        <end position="363"/>
    </location>
</feature>
<dbReference type="GO" id="GO:0005975">
    <property type="term" value="P:carbohydrate metabolic process"/>
    <property type="evidence" value="ECO:0007669"/>
    <property type="project" value="InterPro"/>
</dbReference>
<dbReference type="PANTHER" id="PTHR43771:SF1">
    <property type="entry name" value="PHOSPHOMANNOMUTASE"/>
    <property type="match status" value="1"/>
</dbReference>
<evidence type="ECO:0000259" key="8">
    <source>
        <dbReference type="Pfam" id="PF00408"/>
    </source>
</evidence>
<dbReference type="PROSITE" id="PS00710">
    <property type="entry name" value="PGM_PMM"/>
    <property type="match status" value="1"/>
</dbReference>
<dbReference type="GO" id="GO:0008966">
    <property type="term" value="F:phosphoglucosamine mutase activity"/>
    <property type="evidence" value="ECO:0007669"/>
    <property type="project" value="InterPro"/>
</dbReference>
<dbReference type="SUPFAM" id="SSF55957">
    <property type="entry name" value="Phosphoglucomutase, C-terminal domain"/>
    <property type="match status" value="1"/>
</dbReference>
<dbReference type="Pfam" id="PF02878">
    <property type="entry name" value="PGM_PMM_I"/>
    <property type="match status" value="1"/>
</dbReference>
<evidence type="ECO:0000256" key="2">
    <source>
        <dbReference type="ARBA" id="ARBA00010231"/>
    </source>
</evidence>
<protein>
    <submittedName>
        <fullName evidence="12">ManB</fullName>
    </submittedName>
</protein>
<dbReference type="Gene3D" id="3.30.310.50">
    <property type="entry name" value="Alpha-D-phosphohexomutase, C-terminal domain"/>
    <property type="match status" value="1"/>
</dbReference>
<keyword evidence="6" id="KW-0413">Isomerase</keyword>
<sequence length="442" mass="48353">MLKISISGVRGIYGDSLTPEICLDFAKAAGTYFDGGVLAVGSDTRESSEFIKGIVIHGLVSCGSNILDLGIVPTPTIGIAIRENKLSGGIMITASHNPKEWNGLKFFRSDGIFLNSQEAEKLIQIYESKGFIEKPNGETKTYDAASELHIKKILAAVHCSKIKSRKFKVVIDSVNGAGSIITPKLLEKLGCQVIKINTDIKKPFPRGAEPTPENLSQLCETVLKEKADIGFAQDPDADRLAIVTEEGIAISEEYTLTLCVKHVLSSSLKSRKLIVANLSTTRAIDEVAKEFGGIVIRTKVGEVYVAEEIKNEKADIGGEGNGGVIYPKVGFNRDSLCGIALILDYMARQKSPVSKIVNALPQYYFSKKKMECANVKEGEDLIERIKERYRGETMDFTEGIKVIFKDSWVHVRPSNTEPIIRIIAEAKSPNEANELAENILNS</sequence>
<dbReference type="Pfam" id="PF02880">
    <property type="entry name" value="PGM_PMM_III"/>
    <property type="match status" value="1"/>
</dbReference>
<keyword evidence="4 7" id="KW-0479">Metal-binding</keyword>
<keyword evidence="3" id="KW-0597">Phosphoprotein</keyword>
<gene>
    <name evidence="12" type="ORF">FD145_583</name>
</gene>
<dbReference type="InterPro" id="IPR005841">
    <property type="entry name" value="Alpha-D-phosphohexomutase_SF"/>
</dbReference>
<keyword evidence="5 7" id="KW-0460">Magnesium</keyword>
<comment type="similarity">
    <text evidence="2 7">Belongs to the phosphohexose mutase family.</text>
</comment>
<name>A0A833L1K3_UNCSA</name>
<feature type="domain" description="Alpha-D-phosphohexomutase C-terminal" evidence="8">
    <location>
        <begin position="375"/>
        <end position="441"/>
    </location>
</feature>
<evidence type="ECO:0000256" key="1">
    <source>
        <dbReference type="ARBA" id="ARBA00001946"/>
    </source>
</evidence>
<evidence type="ECO:0000256" key="6">
    <source>
        <dbReference type="ARBA" id="ARBA00023235"/>
    </source>
</evidence>
<dbReference type="InterPro" id="IPR005845">
    <property type="entry name" value="A-D-PHexomutase_a/b/a-II"/>
</dbReference>
<evidence type="ECO:0000256" key="3">
    <source>
        <dbReference type="ARBA" id="ARBA00022553"/>
    </source>
</evidence>
<comment type="cofactor">
    <cofactor evidence="1">
        <name>Mg(2+)</name>
        <dbReference type="ChEBI" id="CHEBI:18420"/>
    </cofactor>
</comment>
<evidence type="ECO:0000256" key="5">
    <source>
        <dbReference type="ARBA" id="ARBA00022842"/>
    </source>
</evidence>